<dbReference type="Proteomes" id="UP000471381">
    <property type="component" value="Unassembled WGS sequence"/>
</dbReference>
<dbReference type="PANTHER" id="PTHR30250">
    <property type="entry name" value="PST FAMILY PREDICTED COLANIC ACID TRANSPORTER"/>
    <property type="match status" value="1"/>
</dbReference>
<feature type="transmembrane region" description="Helical" evidence="7">
    <location>
        <begin position="351"/>
        <end position="368"/>
    </location>
</feature>
<comment type="subcellular location">
    <subcellularLocation>
        <location evidence="1">Cell membrane</location>
        <topology evidence="1">Multi-pass membrane protein</topology>
    </subcellularLocation>
</comment>
<dbReference type="RefSeq" id="WP_163104886.1">
    <property type="nucleotide sequence ID" value="NZ_JAAAWO010000001.1"/>
</dbReference>
<feature type="transmembrane region" description="Helical" evidence="7">
    <location>
        <begin position="434"/>
        <end position="452"/>
    </location>
</feature>
<evidence type="ECO:0000256" key="2">
    <source>
        <dbReference type="ARBA" id="ARBA00007430"/>
    </source>
</evidence>
<feature type="transmembrane region" description="Helical" evidence="7">
    <location>
        <begin position="76"/>
        <end position="96"/>
    </location>
</feature>
<comment type="similarity">
    <text evidence="2">Belongs to the polysaccharide synthase family.</text>
</comment>
<reference evidence="8 9" key="1">
    <citation type="submission" date="2020-01" db="EMBL/GenBank/DDBJ databases">
        <title>Genomes of bacteria type strains.</title>
        <authorList>
            <person name="Chen J."/>
            <person name="Zhu S."/>
            <person name="Yang J."/>
        </authorList>
    </citation>
    <scope>NUCLEOTIDE SEQUENCE [LARGE SCALE GENOMIC DNA]</scope>
    <source>
        <strain evidence="8 9">LMG 24078</strain>
    </source>
</reference>
<feature type="transmembrane region" description="Helical" evidence="7">
    <location>
        <begin position="108"/>
        <end position="128"/>
    </location>
</feature>
<feature type="transmembrane region" description="Helical" evidence="7">
    <location>
        <begin position="140"/>
        <end position="161"/>
    </location>
</feature>
<dbReference type="AlphaFoldDB" id="A0A6N9TCV8"/>
<protein>
    <submittedName>
        <fullName evidence="8">Oligosaccharide flippase family protein</fullName>
    </submittedName>
</protein>
<accession>A0A6N9TCV8</accession>
<dbReference type="PANTHER" id="PTHR30250:SF10">
    <property type="entry name" value="LIPOPOLYSACCHARIDE BIOSYNTHESIS PROTEIN WZXC"/>
    <property type="match status" value="1"/>
</dbReference>
<feature type="transmembrane region" description="Helical" evidence="7">
    <location>
        <begin position="408"/>
        <end position="428"/>
    </location>
</feature>
<evidence type="ECO:0000313" key="9">
    <source>
        <dbReference type="Proteomes" id="UP000471381"/>
    </source>
</evidence>
<gene>
    <name evidence="8" type="ORF">GTQ48_01920</name>
</gene>
<proteinExistence type="inferred from homology"/>
<feature type="transmembrane region" description="Helical" evidence="7">
    <location>
        <begin position="280"/>
        <end position="303"/>
    </location>
</feature>
<evidence type="ECO:0000256" key="7">
    <source>
        <dbReference type="SAM" id="Phobius"/>
    </source>
</evidence>
<name>A0A6N9TCV8_9ALTE</name>
<evidence type="ECO:0000256" key="5">
    <source>
        <dbReference type="ARBA" id="ARBA00022989"/>
    </source>
</evidence>
<evidence type="ECO:0000256" key="4">
    <source>
        <dbReference type="ARBA" id="ARBA00022692"/>
    </source>
</evidence>
<dbReference type="Pfam" id="PF13440">
    <property type="entry name" value="Polysacc_synt_3"/>
    <property type="match status" value="1"/>
</dbReference>
<dbReference type="GO" id="GO:0005886">
    <property type="term" value="C:plasma membrane"/>
    <property type="evidence" value="ECO:0007669"/>
    <property type="project" value="UniProtKB-SubCell"/>
</dbReference>
<dbReference type="InterPro" id="IPR050833">
    <property type="entry name" value="Poly_Biosynth_Transport"/>
</dbReference>
<dbReference type="EMBL" id="JAAAWO010000001">
    <property type="protein sequence ID" value="NDW14292.1"/>
    <property type="molecule type" value="Genomic_DNA"/>
</dbReference>
<feature type="transmembrane region" description="Helical" evidence="7">
    <location>
        <begin position="12"/>
        <end position="33"/>
    </location>
</feature>
<evidence type="ECO:0000256" key="6">
    <source>
        <dbReference type="ARBA" id="ARBA00023136"/>
    </source>
</evidence>
<evidence type="ECO:0000256" key="1">
    <source>
        <dbReference type="ARBA" id="ARBA00004651"/>
    </source>
</evidence>
<organism evidence="8 9">
    <name type="scientific">Alteromonas genovensis</name>
    <dbReference type="NCBI Taxonomy" id="471225"/>
    <lineage>
        <taxon>Bacteria</taxon>
        <taxon>Pseudomonadati</taxon>
        <taxon>Pseudomonadota</taxon>
        <taxon>Gammaproteobacteria</taxon>
        <taxon>Alteromonadales</taxon>
        <taxon>Alteromonadaceae</taxon>
        <taxon>Alteromonas/Salinimonas group</taxon>
        <taxon>Alteromonas</taxon>
    </lineage>
</organism>
<feature type="transmembrane region" description="Helical" evidence="7">
    <location>
        <begin position="167"/>
        <end position="187"/>
    </location>
</feature>
<keyword evidence="5 7" id="KW-1133">Transmembrane helix</keyword>
<keyword evidence="3" id="KW-1003">Cell membrane</keyword>
<sequence length="483" mass="54092">MASFRSALKFSYLGGYAVIVFQLLTSMVVARLLEPSDFGLYSVAMVFAVIAELIRNFGVSNYIIKEKELTTQKLECALFLLIVTSSFVAGLQFFMAVPIGNFYNEERLTAVLQLLSLNLVLIPFGAITKSRLRRELRMKELSIIDVTSNLVGSLVTLSLAYFGWGVFSLPLGLIAVSLTSVLITFFFRYDDNPKRLRVRGSKDIFSFSSIVGLTGIVNHIGNSSQDWLLGKLVGMESVGLYSRGSSTVALFDRLVSNPVNLLIAPVFATKANSGEAIVPTYIKLTCIQASIAWPCLITLAYFSEPIINLLYGAQWLLVSDLLVWICLAKILMTITQYANEILVGVGKASEVFYANLLMMIVKIAILIACIDLDLVYIVMAVSLSVQTIRLFTYLFILNRSLKLDVTLLAKKLARVAFVCGLSVSPLLLYDRNEVTLTLAFLPFISLLIWFFFSKVMKLDVYLEIDKVIERMYLRENFRKYFSR</sequence>
<feature type="transmembrane region" description="Helical" evidence="7">
    <location>
        <begin position="39"/>
        <end position="64"/>
    </location>
</feature>
<keyword evidence="6 7" id="KW-0472">Membrane</keyword>
<feature type="transmembrane region" description="Helical" evidence="7">
    <location>
        <begin position="374"/>
        <end position="396"/>
    </location>
</feature>
<keyword evidence="4 7" id="KW-0812">Transmembrane</keyword>
<comment type="caution">
    <text evidence="8">The sequence shown here is derived from an EMBL/GenBank/DDBJ whole genome shotgun (WGS) entry which is preliminary data.</text>
</comment>
<evidence type="ECO:0000256" key="3">
    <source>
        <dbReference type="ARBA" id="ARBA00022475"/>
    </source>
</evidence>
<keyword evidence="9" id="KW-1185">Reference proteome</keyword>
<evidence type="ECO:0000313" key="8">
    <source>
        <dbReference type="EMBL" id="NDW14292.1"/>
    </source>
</evidence>